<sequence>MEDTDSIYDAIDKLVEVRSKQVSPASVQRDWNVISAALNTAVKRDRLNIRFQKPQIKKVEKTDSPVFSQTDQREIIGDVVAGKYSTENGVLMLQALQAGMINSGLQRLKSENFRLGDEVPHILVTGEVKTTGSLRTVPITVGVRWLRKAFRELDDGSGWAMGRSFHTVSDSTISKRIVVALEPYRQRDNRRYSAYSFRHALKPMPLLTIQGTVTCTLLVGKIKRPVSQIPMLEMKWHKSRCWVACER</sequence>
<name>A0A2A5WNY0_9GAMM</name>
<proteinExistence type="predicted"/>
<organism evidence="1 2">
    <name type="scientific">OM182 bacterium MED-G24</name>
    <dbReference type="NCBI Taxonomy" id="1986255"/>
    <lineage>
        <taxon>Bacteria</taxon>
        <taxon>Pseudomonadati</taxon>
        <taxon>Pseudomonadota</taxon>
        <taxon>Gammaproteobacteria</taxon>
        <taxon>OMG group</taxon>
        <taxon>OM182 clade</taxon>
    </lineage>
</organism>
<evidence type="ECO:0000313" key="1">
    <source>
        <dbReference type="EMBL" id="PDH38131.1"/>
    </source>
</evidence>
<dbReference type="EMBL" id="NTKD01000040">
    <property type="protein sequence ID" value="PDH38131.1"/>
    <property type="molecule type" value="Genomic_DNA"/>
</dbReference>
<dbReference type="GO" id="GO:0003677">
    <property type="term" value="F:DNA binding"/>
    <property type="evidence" value="ECO:0007669"/>
    <property type="project" value="InterPro"/>
</dbReference>
<evidence type="ECO:0008006" key="3">
    <source>
        <dbReference type="Google" id="ProtNLM"/>
    </source>
</evidence>
<evidence type="ECO:0000313" key="2">
    <source>
        <dbReference type="Proteomes" id="UP000219327"/>
    </source>
</evidence>
<accession>A0A2A5WNY0</accession>
<dbReference type="Proteomes" id="UP000219327">
    <property type="component" value="Unassembled WGS sequence"/>
</dbReference>
<comment type="caution">
    <text evidence="1">The sequence shown here is derived from an EMBL/GenBank/DDBJ whole genome shotgun (WGS) entry which is preliminary data.</text>
</comment>
<dbReference type="SUPFAM" id="SSF56349">
    <property type="entry name" value="DNA breaking-rejoining enzymes"/>
    <property type="match status" value="1"/>
</dbReference>
<protein>
    <recommendedName>
        <fullName evidence="3">Tyr recombinase domain-containing protein</fullName>
    </recommendedName>
</protein>
<gene>
    <name evidence="1" type="ORF">CNE99_07355</name>
</gene>
<dbReference type="InterPro" id="IPR011010">
    <property type="entry name" value="DNA_brk_join_enz"/>
</dbReference>
<dbReference type="AlphaFoldDB" id="A0A2A5WNY0"/>
<reference evidence="1 2" key="1">
    <citation type="submission" date="2017-08" db="EMBL/GenBank/DDBJ databases">
        <title>Fine stratification of microbial communities through a metagenomic profile of the photic zone.</title>
        <authorList>
            <person name="Haro-Moreno J.M."/>
            <person name="Lopez-Perez M."/>
            <person name="De La Torre J."/>
            <person name="Picazo A."/>
            <person name="Camacho A."/>
            <person name="Rodriguez-Valera F."/>
        </authorList>
    </citation>
    <scope>NUCLEOTIDE SEQUENCE [LARGE SCALE GENOMIC DNA]</scope>
    <source>
        <strain evidence="1">MED-G24</strain>
    </source>
</reference>